<name>A0A218XFT2_PUNGR</name>
<dbReference type="EMBL" id="MTKT01001810">
    <property type="protein sequence ID" value="OWM83817.1"/>
    <property type="molecule type" value="Genomic_DNA"/>
</dbReference>
<proteinExistence type="predicted"/>
<feature type="region of interest" description="Disordered" evidence="1">
    <location>
        <begin position="1"/>
        <end position="30"/>
    </location>
</feature>
<comment type="caution">
    <text evidence="2">The sequence shown here is derived from an EMBL/GenBank/DDBJ whole genome shotgun (WGS) entry which is preliminary data.</text>
</comment>
<gene>
    <name evidence="2" type="ORF">CDL15_Pgr004248</name>
</gene>
<sequence>MKEDMTVYGSSTKRKRKVSDSVALQGADNPATNIGDIVLNHLTKRNRKVMCSVESEDVGNGKSGTSPECGLSTFASIDSSSSLPNIKDK</sequence>
<dbReference type="AlphaFoldDB" id="A0A218XFT2"/>
<feature type="compositionally biased region" description="Polar residues" evidence="1">
    <location>
        <begin position="73"/>
        <end position="89"/>
    </location>
</feature>
<feature type="region of interest" description="Disordered" evidence="1">
    <location>
        <begin position="54"/>
        <end position="89"/>
    </location>
</feature>
<evidence type="ECO:0000313" key="3">
    <source>
        <dbReference type="Proteomes" id="UP000197138"/>
    </source>
</evidence>
<accession>A0A218XFT2</accession>
<evidence type="ECO:0000256" key="1">
    <source>
        <dbReference type="SAM" id="MobiDB-lite"/>
    </source>
</evidence>
<reference evidence="3" key="1">
    <citation type="journal article" date="2017" name="Plant J.">
        <title>The pomegranate (Punica granatum L.) genome and the genomics of punicalagin biosynthesis.</title>
        <authorList>
            <person name="Qin G."/>
            <person name="Xu C."/>
            <person name="Ming R."/>
            <person name="Tang H."/>
            <person name="Guyot R."/>
            <person name="Kramer E.M."/>
            <person name="Hu Y."/>
            <person name="Yi X."/>
            <person name="Qi Y."/>
            <person name="Xu X."/>
            <person name="Gao Z."/>
            <person name="Pan H."/>
            <person name="Jian J."/>
            <person name="Tian Y."/>
            <person name="Yue Z."/>
            <person name="Xu Y."/>
        </authorList>
    </citation>
    <scope>NUCLEOTIDE SEQUENCE [LARGE SCALE GENOMIC DNA]</scope>
    <source>
        <strain evidence="3">cv. Dabenzi</strain>
    </source>
</reference>
<evidence type="ECO:0000313" key="2">
    <source>
        <dbReference type="EMBL" id="OWM83817.1"/>
    </source>
</evidence>
<protein>
    <submittedName>
        <fullName evidence="2">Uncharacterized protein</fullName>
    </submittedName>
</protein>
<dbReference type="Proteomes" id="UP000197138">
    <property type="component" value="Unassembled WGS sequence"/>
</dbReference>
<organism evidence="2 3">
    <name type="scientific">Punica granatum</name>
    <name type="common">Pomegranate</name>
    <dbReference type="NCBI Taxonomy" id="22663"/>
    <lineage>
        <taxon>Eukaryota</taxon>
        <taxon>Viridiplantae</taxon>
        <taxon>Streptophyta</taxon>
        <taxon>Embryophyta</taxon>
        <taxon>Tracheophyta</taxon>
        <taxon>Spermatophyta</taxon>
        <taxon>Magnoliopsida</taxon>
        <taxon>eudicotyledons</taxon>
        <taxon>Gunneridae</taxon>
        <taxon>Pentapetalae</taxon>
        <taxon>rosids</taxon>
        <taxon>malvids</taxon>
        <taxon>Myrtales</taxon>
        <taxon>Lythraceae</taxon>
        <taxon>Punica</taxon>
    </lineage>
</organism>